<reference evidence="3 4" key="1">
    <citation type="submission" date="2013-08" db="EMBL/GenBank/DDBJ databases">
        <authorList>
            <person name="Stouthamer R."/>
            <person name="Nunney L."/>
        </authorList>
    </citation>
    <scope>NUCLEOTIDE SEQUENCE [LARGE SCALE GENOMIC DNA]</scope>
    <source>
        <strain evidence="4">ann-1</strain>
    </source>
</reference>
<dbReference type="RefSeq" id="WP_020851729.1">
    <property type="nucleotide sequence ID" value="NZ_CP006696.1"/>
</dbReference>
<dbReference type="InterPro" id="IPR014718">
    <property type="entry name" value="GH-type_carb-bd"/>
</dbReference>
<dbReference type="Gene3D" id="3.30.2080.10">
    <property type="entry name" value="GH92 mannosidase domain"/>
    <property type="match status" value="1"/>
</dbReference>
<dbReference type="InterPro" id="IPR008928">
    <property type="entry name" value="6-hairpin_glycosidase_sf"/>
</dbReference>
<dbReference type="SUPFAM" id="SSF48208">
    <property type="entry name" value="Six-hairpin glycosidases"/>
    <property type="match status" value="1"/>
</dbReference>
<dbReference type="Gene3D" id="2.70.98.10">
    <property type="match status" value="1"/>
</dbReference>
<evidence type="ECO:0000313" key="3">
    <source>
        <dbReference type="EMBL" id="AIC10779.1"/>
    </source>
</evidence>
<dbReference type="InterPro" id="IPR050883">
    <property type="entry name" value="PNGase"/>
</dbReference>
<dbReference type="GO" id="GO:0030246">
    <property type="term" value="F:carbohydrate binding"/>
    <property type="evidence" value="ECO:0007669"/>
    <property type="project" value="InterPro"/>
</dbReference>
<dbReference type="PANTHER" id="PTHR12143">
    <property type="entry name" value="PEPTIDE N-GLYCANASE PNGASE -RELATED"/>
    <property type="match status" value="1"/>
</dbReference>
<dbReference type="InterPro" id="IPR006311">
    <property type="entry name" value="TAT_signal"/>
</dbReference>
<dbReference type="PANTHER" id="PTHR12143:SF39">
    <property type="entry name" value="SECRETED PROTEIN"/>
    <property type="match status" value="1"/>
</dbReference>
<dbReference type="InterPro" id="IPR012939">
    <property type="entry name" value="Glyco_hydro_92"/>
</dbReference>
<dbReference type="PATRIC" id="fig|155920.8.peg.3071"/>
<evidence type="ECO:0000259" key="2">
    <source>
        <dbReference type="Pfam" id="PF17678"/>
    </source>
</evidence>
<dbReference type="GO" id="GO:0005829">
    <property type="term" value="C:cytosol"/>
    <property type="evidence" value="ECO:0007669"/>
    <property type="project" value="TreeGrafter"/>
</dbReference>
<accession>A0A060H1Y0</accession>
<dbReference type="GO" id="GO:0006516">
    <property type="term" value="P:glycoprotein catabolic process"/>
    <property type="evidence" value="ECO:0007669"/>
    <property type="project" value="TreeGrafter"/>
</dbReference>
<dbReference type="Proteomes" id="UP000027215">
    <property type="component" value="Chromosome"/>
</dbReference>
<dbReference type="GO" id="GO:0005975">
    <property type="term" value="P:carbohydrate metabolic process"/>
    <property type="evidence" value="ECO:0007669"/>
    <property type="project" value="InterPro"/>
</dbReference>
<dbReference type="InterPro" id="IPR005887">
    <property type="entry name" value="GH92_a_mannosidase_put"/>
</dbReference>
<feature type="domain" description="Glycosyl hydrolase family 92" evidence="1">
    <location>
        <begin position="296"/>
        <end position="762"/>
    </location>
</feature>
<organism evidence="3 4">
    <name type="scientific">Xylella fastidiosa subsp. sandyi Ann-1</name>
    <dbReference type="NCBI Taxonomy" id="155920"/>
    <lineage>
        <taxon>Bacteria</taxon>
        <taxon>Pseudomonadati</taxon>
        <taxon>Pseudomonadota</taxon>
        <taxon>Gammaproteobacteria</taxon>
        <taxon>Lysobacterales</taxon>
        <taxon>Lysobacteraceae</taxon>
        <taxon>Xylella</taxon>
    </lineage>
</organism>
<dbReference type="NCBIfam" id="TIGR01180">
    <property type="entry name" value="aman2_put"/>
    <property type="match status" value="1"/>
</dbReference>
<dbReference type="AlphaFoldDB" id="A0A060H1Y0"/>
<evidence type="ECO:0000313" key="4">
    <source>
        <dbReference type="Proteomes" id="UP000027215"/>
    </source>
</evidence>
<dbReference type="HOGENOM" id="CLU_003690_2_2_6"/>
<dbReference type="InterPro" id="IPR041371">
    <property type="entry name" value="GH92_N"/>
</dbReference>
<dbReference type="Gene3D" id="1.20.1610.10">
    <property type="entry name" value="alpha-1,2-mannosidases domains"/>
    <property type="match status" value="1"/>
</dbReference>
<evidence type="ECO:0000259" key="1">
    <source>
        <dbReference type="Pfam" id="PF07971"/>
    </source>
</evidence>
<proteinExistence type="predicted"/>
<gene>
    <name evidence="3" type="ORF">D934_13005</name>
</gene>
<name>A0A060H1Y0_XYLFS</name>
<dbReference type="PROSITE" id="PS51318">
    <property type="entry name" value="TAT"/>
    <property type="match status" value="1"/>
</dbReference>
<sequence length="790" mass="87156">MATRRTFLRGAISLTLIGSTGQLRALAHPRANTWALPIDTQAQADLTRYVDVFIGSSGHGHTFPGATLPFGMVQLSPDTDNAVWDACSGYHASNGSIMGFSHTHLSGTGIGDMLDILLMPGTGDVKLTPGPLNAPETGYRQRYDHAEEVASPGYYQVRLKDTDIVAELTATARTGLHRYHFPQHQAGHLLLDLNHGMQDNPTTPPRLREVELSIVDPCTLLGGRRVYQWAKGRYIFFAMRLSRPFARAQLYSNDAPLTAGTRQVQGVCLKAALHFPDAGEAPLLVKVGLSAVSAANALANLDAELPDFDFARVHAEAVAAWENALGRARIATDNPVQRRIFYTSLYHSLLAPTLFSDVDGRYRGMDLQVHTLPAGYHNYSTYSLWDTYRALHPLLTLVQSDRVPDLLQCLVRGAAECPDGVGIWPLQGVETGCMIGYHSAVALAEGYTKGFTGIDYAAAWPHYRKRAMQDHAHGLRYYRRLGYIPSDKVDESVSRTLEYAYDDWACAHLATAAGAHSEARVLRARSRQYRHVFNRDSGFMQPRLENGAWATPFDPRALGHLKQWHDFTECNAWQATFLNQHDVYGYMALFGGADHFAAKLDALFSALSELPPGAPPDIDGMVGQYAHGNEPSHHIAYLYVYAGQAYKTQAMVRRLLREQYHDGRDGLSGNEDCGQMSAWFVLSALGMYAVDPVSGIYVIGSPLFPYAELDVGRGRKLRILARHTSASNVYVQALRWNGSPMTRAWLRHTELAGGGTLEFEMGAQPNLDFGTHPQDLPPSFMALQPVPKHA</sequence>
<dbReference type="FunFam" id="3.30.2080.10:FF:000001">
    <property type="entry name" value="Alpha-1,2-mannosidase subfamily"/>
    <property type="match status" value="1"/>
</dbReference>
<dbReference type="KEGG" id="xfs:D934_13005"/>
<dbReference type="GO" id="GO:0000224">
    <property type="term" value="F:peptide-N4-(N-acetyl-beta-glucosaminyl)asparagine amidase activity"/>
    <property type="evidence" value="ECO:0007669"/>
    <property type="project" value="TreeGrafter"/>
</dbReference>
<protein>
    <submittedName>
        <fullName evidence="3">Alpha-1,2-mannosidase</fullName>
    </submittedName>
</protein>
<dbReference type="Pfam" id="PF07971">
    <property type="entry name" value="Glyco_hydro_92"/>
    <property type="match status" value="1"/>
</dbReference>
<dbReference type="Pfam" id="PF17678">
    <property type="entry name" value="Glyco_hydro_92N"/>
    <property type="match status" value="1"/>
</dbReference>
<dbReference type="Gene3D" id="1.20.1050.60">
    <property type="entry name" value="alpha-1,2-mannosidase"/>
    <property type="match status" value="1"/>
</dbReference>
<dbReference type="EMBL" id="CP006696">
    <property type="protein sequence ID" value="AIC10779.1"/>
    <property type="molecule type" value="Genomic_DNA"/>
</dbReference>
<feature type="domain" description="Glycosyl hydrolase family 92 N-terminal" evidence="2">
    <location>
        <begin position="49"/>
        <end position="290"/>
    </location>
</feature>